<dbReference type="PROSITE" id="PS00375">
    <property type="entry name" value="UDPGT"/>
    <property type="match status" value="1"/>
</dbReference>
<dbReference type="PANTHER" id="PTHR48043">
    <property type="entry name" value="EG:EG0003.4 PROTEIN-RELATED"/>
    <property type="match status" value="1"/>
</dbReference>
<evidence type="ECO:0000256" key="12">
    <source>
        <dbReference type="RuleBase" id="RU362059"/>
    </source>
</evidence>
<name>A0A914VCQ7_9BILA</name>
<dbReference type="Proteomes" id="UP000887566">
    <property type="component" value="Unplaced"/>
</dbReference>
<dbReference type="GO" id="GO:0015020">
    <property type="term" value="F:glucuronosyltransferase activity"/>
    <property type="evidence" value="ECO:0007669"/>
    <property type="project" value="UniProtKB-EC"/>
</dbReference>
<dbReference type="Gene3D" id="3.40.50.2000">
    <property type="entry name" value="Glycogen Phosphorylase B"/>
    <property type="match status" value="2"/>
</dbReference>
<evidence type="ECO:0000313" key="14">
    <source>
        <dbReference type="WBParaSite" id="PSAMB.scaffold1806size27734.g15047.t1"/>
    </source>
</evidence>
<protein>
    <recommendedName>
        <fullName evidence="12">UDP-glucuronosyltransferase</fullName>
        <ecNumber evidence="12">2.4.1.17</ecNumber>
    </recommendedName>
</protein>
<comment type="subcellular location">
    <subcellularLocation>
        <location evidence="1 12">Membrane</location>
        <topology evidence="1 12">Single-pass membrane protein</topology>
    </subcellularLocation>
</comment>
<keyword evidence="9" id="KW-0325">Glycoprotein</keyword>
<dbReference type="WBParaSite" id="PSAMB.scaffold1806size27734.g15047.t1">
    <property type="protein sequence ID" value="PSAMB.scaffold1806size27734.g15047.t1"/>
    <property type="gene ID" value="PSAMB.scaffold1806size27734.g15047"/>
</dbReference>
<dbReference type="GO" id="GO:0016020">
    <property type="term" value="C:membrane"/>
    <property type="evidence" value="ECO:0007669"/>
    <property type="project" value="UniProtKB-SubCell"/>
</dbReference>
<evidence type="ECO:0000256" key="5">
    <source>
        <dbReference type="ARBA" id="ARBA00022692"/>
    </source>
</evidence>
<sequence>MNVHAIVLFCCFAASNAAKILLTTMPQGRSHAGTFMPLMHRLVEDGHEVTVFFEIFRPELPLGGGVKENLILIKGDDMSVDNDPVFTNLIWSGSMRGITIAIPFYQASKTCSALLEKQPEDFYRLSNQTFDLVLTDSLFSPCGYALALLSKKPYVMMHSSDLEPVYSYLKGYGRNYGAVAPFSIAYEYPEFDVDKFYDRFGALVDFLETTFSAIVPANYFMQRAINPIVDNRYSLNTYISQSSFSFYDMPESVAWPMPGANDLVSFGAHCKTAQPLKDEFERFVADPKSKGTILIAFGTICNWEFAPKRIVDAFVDALNRLSEYRIIWGYKGPKLDGLKSHVMVHPWIPQESILQDKRTKLFISHGGLKSFKEAVCSETPVVYMPMFAEQLRNSWLARSLHFAEFLNKKNLTADYMEKQMRTILDDSSYQTSVSKLRQFYNDRPSKPLDAGSFWFRRLLKYGGRMPEYFYRVGAKLNSFVYFHMDALSLIAVSMYIVAS</sequence>
<keyword evidence="8" id="KW-0472">Membrane</keyword>
<dbReference type="AlphaFoldDB" id="A0A914VCQ7"/>
<keyword evidence="7" id="KW-1133">Transmembrane helix</keyword>
<dbReference type="FunFam" id="3.40.50.2000:FF:000118">
    <property type="entry name" value="UDP-glucuronosyltransferase"/>
    <property type="match status" value="1"/>
</dbReference>
<evidence type="ECO:0000256" key="11">
    <source>
        <dbReference type="RuleBase" id="RU003718"/>
    </source>
</evidence>
<evidence type="ECO:0000256" key="4">
    <source>
        <dbReference type="ARBA" id="ARBA00022679"/>
    </source>
</evidence>
<feature type="chain" id="PRO_5038156823" description="UDP-glucuronosyltransferase" evidence="12">
    <location>
        <begin position="18"/>
        <end position="499"/>
    </location>
</feature>
<evidence type="ECO:0000256" key="8">
    <source>
        <dbReference type="ARBA" id="ARBA00023136"/>
    </source>
</evidence>
<keyword evidence="5" id="KW-0812">Transmembrane</keyword>
<feature type="signal peptide" evidence="12">
    <location>
        <begin position="1"/>
        <end position="17"/>
    </location>
</feature>
<evidence type="ECO:0000313" key="13">
    <source>
        <dbReference type="Proteomes" id="UP000887566"/>
    </source>
</evidence>
<dbReference type="InterPro" id="IPR050271">
    <property type="entry name" value="UDP-glycosyltransferase"/>
</dbReference>
<comment type="catalytic activity">
    <reaction evidence="10 12">
        <text>glucuronate acceptor + UDP-alpha-D-glucuronate = acceptor beta-D-glucuronoside + UDP + H(+)</text>
        <dbReference type="Rhea" id="RHEA:21032"/>
        <dbReference type="ChEBI" id="CHEBI:15378"/>
        <dbReference type="ChEBI" id="CHEBI:58052"/>
        <dbReference type="ChEBI" id="CHEBI:58223"/>
        <dbReference type="ChEBI" id="CHEBI:132367"/>
        <dbReference type="ChEBI" id="CHEBI:132368"/>
        <dbReference type="EC" id="2.4.1.17"/>
    </reaction>
</comment>
<dbReference type="InterPro" id="IPR002213">
    <property type="entry name" value="UDP_glucos_trans"/>
</dbReference>
<evidence type="ECO:0000256" key="1">
    <source>
        <dbReference type="ARBA" id="ARBA00004167"/>
    </source>
</evidence>
<proteinExistence type="inferred from homology"/>
<dbReference type="Pfam" id="PF00201">
    <property type="entry name" value="UDPGT"/>
    <property type="match status" value="1"/>
</dbReference>
<accession>A0A914VCQ7</accession>
<dbReference type="CDD" id="cd03784">
    <property type="entry name" value="GT1_Gtf-like"/>
    <property type="match status" value="1"/>
</dbReference>
<evidence type="ECO:0000256" key="10">
    <source>
        <dbReference type="ARBA" id="ARBA00047475"/>
    </source>
</evidence>
<dbReference type="SUPFAM" id="SSF53756">
    <property type="entry name" value="UDP-Glycosyltransferase/glycogen phosphorylase"/>
    <property type="match status" value="1"/>
</dbReference>
<evidence type="ECO:0000256" key="9">
    <source>
        <dbReference type="ARBA" id="ARBA00023180"/>
    </source>
</evidence>
<reference evidence="14" key="1">
    <citation type="submission" date="2022-11" db="UniProtKB">
        <authorList>
            <consortium name="WormBaseParasite"/>
        </authorList>
    </citation>
    <scope>IDENTIFICATION</scope>
</reference>
<evidence type="ECO:0000256" key="2">
    <source>
        <dbReference type="ARBA" id="ARBA00009995"/>
    </source>
</evidence>
<dbReference type="InterPro" id="IPR035595">
    <property type="entry name" value="UDP_glycos_trans_CS"/>
</dbReference>
<organism evidence="13 14">
    <name type="scientific">Plectus sambesii</name>
    <dbReference type="NCBI Taxonomy" id="2011161"/>
    <lineage>
        <taxon>Eukaryota</taxon>
        <taxon>Metazoa</taxon>
        <taxon>Ecdysozoa</taxon>
        <taxon>Nematoda</taxon>
        <taxon>Chromadorea</taxon>
        <taxon>Plectida</taxon>
        <taxon>Plectina</taxon>
        <taxon>Plectoidea</taxon>
        <taxon>Plectidae</taxon>
        <taxon>Plectus</taxon>
    </lineage>
</organism>
<keyword evidence="3 11" id="KW-0328">Glycosyltransferase</keyword>
<dbReference type="EC" id="2.4.1.17" evidence="12"/>
<dbReference type="PANTHER" id="PTHR48043:SF62">
    <property type="entry name" value="GLUCURONOSYLTRANSFERASE"/>
    <property type="match status" value="1"/>
</dbReference>
<keyword evidence="4 11" id="KW-0808">Transferase</keyword>
<comment type="similarity">
    <text evidence="2 11">Belongs to the UDP-glycosyltransferase family.</text>
</comment>
<evidence type="ECO:0000256" key="6">
    <source>
        <dbReference type="ARBA" id="ARBA00022729"/>
    </source>
</evidence>
<evidence type="ECO:0000256" key="7">
    <source>
        <dbReference type="ARBA" id="ARBA00022989"/>
    </source>
</evidence>
<keyword evidence="13" id="KW-1185">Reference proteome</keyword>
<keyword evidence="6 12" id="KW-0732">Signal</keyword>
<evidence type="ECO:0000256" key="3">
    <source>
        <dbReference type="ARBA" id="ARBA00022676"/>
    </source>
</evidence>